<dbReference type="CDD" id="cd09859">
    <property type="entry name" value="PIN_53EXO"/>
    <property type="match status" value="1"/>
</dbReference>
<gene>
    <name evidence="6" type="ORF">DAA48_16160</name>
</gene>
<dbReference type="InterPro" id="IPR036279">
    <property type="entry name" value="5-3_exonuclease_C_sf"/>
</dbReference>
<dbReference type="Pfam" id="PF01367">
    <property type="entry name" value="5_3_exonuc"/>
    <property type="match status" value="1"/>
</dbReference>
<dbReference type="PANTHER" id="PTHR42646:SF2">
    <property type="entry name" value="5'-3' EXONUCLEASE FAMILY PROTEIN"/>
    <property type="match status" value="1"/>
</dbReference>
<dbReference type="Pfam" id="PF02739">
    <property type="entry name" value="5_3_exonuc_N"/>
    <property type="match status" value="1"/>
</dbReference>
<dbReference type="InterPro" id="IPR029060">
    <property type="entry name" value="PIN-like_dom_sf"/>
</dbReference>
<dbReference type="SUPFAM" id="SSF88723">
    <property type="entry name" value="PIN domain-like"/>
    <property type="match status" value="1"/>
</dbReference>
<dbReference type="PANTHER" id="PTHR42646">
    <property type="entry name" value="FLAP ENDONUCLEASE XNI"/>
    <property type="match status" value="1"/>
</dbReference>
<accession>A0A2T4MZZ5</accession>
<dbReference type="GO" id="GO:0033567">
    <property type="term" value="P:DNA replication, Okazaki fragment processing"/>
    <property type="evidence" value="ECO:0007669"/>
    <property type="project" value="InterPro"/>
</dbReference>
<dbReference type="Proteomes" id="UP000241986">
    <property type="component" value="Unassembled WGS sequence"/>
</dbReference>
<dbReference type="FunFam" id="1.10.150.20:FF:000003">
    <property type="entry name" value="DNA polymerase I"/>
    <property type="match status" value="1"/>
</dbReference>
<dbReference type="GO" id="GO:0017108">
    <property type="term" value="F:5'-flap endonuclease activity"/>
    <property type="evidence" value="ECO:0007669"/>
    <property type="project" value="InterPro"/>
</dbReference>
<dbReference type="Gene3D" id="1.10.150.20">
    <property type="entry name" value="5' to 3' exonuclease, C-terminal subdomain"/>
    <property type="match status" value="1"/>
</dbReference>
<dbReference type="InterPro" id="IPR038969">
    <property type="entry name" value="FEN"/>
</dbReference>
<protein>
    <recommendedName>
        <fullName evidence="5">5'-3' exonuclease domain-containing protein</fullName>
    </recommendedName>
</protein>
<keyword evidence="1" id="KW-0540">Nuclease</keyword>
<dbReference type="EMBL" id="PZKL01000037">
    <property type="protein sequence ID" value="PTH80097.1"/>
    <property type="molecule type" value="Genomic_DNA"/>
</dbReference>
<dbReference type="AlphaFoldDB" id="A0A2T4MZZ5"/>
<dbReference type="Gene3D" id="3.40.50.1010">
    <property type="entry name" value="5'-nuclease"/>
    <property type="match status" value="1"/>
</dbReference>
<dbReference type="SMART" id="SM00279">
    <property type="entry name" value="HhH2"/>
    <property type="match status" value="1"/>
</dbReference>
<dbReference type="CDD" id="cd09898">
    <property type="entry name" value="H3TH_53EXO"/>
    <property type="match status" value="1"/>
</dbReference>
<feature type="region of interest" description="Disordered" evidence="4">
    <location>
        <begin position="279"/>
        <end position="313"/>
    </location>
</feature>
<dbReference type="RefSeq" id="WP_107683981.1">
    <property type="nucleotide sequence ID" value="NZ_PZKL01000037.1"/>
</dbReference>
<sequence>MKKTVVIVDTNNLLYRMFHTQPPRIFKGQRVESMKASVSAIMRLSESTPVGKPEKVVAVFDAPGKTFRDEMFVDYKTNRKGMPDELKQQESSLKEVLSAIGVPVISKEGVEADDAIGMLAAHFNSKGYFVLIFSNDKDILQLVSDDVAVMNPSVKTLMDSAAVVEKLGVPPSLVVDFLALKGDAADNIPGVDGVGDKTAAKLLNTYGSLQNLVENAEKIKGVIGTRISEFKEQSVVNMLLCAIKRDPLGLTNAEIEEVENSKGSMSACKAMSQRYGIDVKPKAESTEPDHVVAEKPVSKKESPDKEQGQMSLF</sequence>
<feature type="compositionally biased region" description="Basic and acidic residues" evidence="4">
    <location>
        <begin position="279"/>
        <end position="307"/>
    </location>
</feature>
<evidence type="ECO:0000259" key="5">
    <source>
        <dbReference type="SMART" id="SM00475"/>
    </source>
</evidence>
<evidence type="ECO:0000313" key="7">
    <source>
        <dbReference type="Proteomes" id="UP000241986"/>
    </source>
</evidence>
<reference evidence="6 7" key="1">
    <citation type="submission" date="2018-03" db="EMBL/GenBank/DDBJ databases">
        <title>Aeromonas veronii whole genome sequencing and analysis.</title>
        <authorList>
            <person name="Xie H."/>
            <person name="Liu T."/>
            <person name="Wang K."/>
        </authorList>
    </citation>
    <scope>NUCLEOTIDE SEQUENCE [LARGE SCALE GENOMIC DNA]</scope>
    <source>
        <strain evidence="6 7">XH.VA.1</strain>
    </source>
</reference>
<evidence type="ECO:0000256" key="1">
    <source>
        <dbReference type="ARBA" id="ARBA00022722"/>
    </source>
</evidence>
<evidence type="ECO:0000313" key="6">
    <source>
        <dbReference type="EMBL" id="PTH80097.1"/>
    </source>
</evidence>
<dbReference type="GO" id="GO:0008409">
    <property type="term" value="F:5'-3' exonuclease activity"/>
    <property type="evidence" value="ECO:0007669"/>
    <property type="project" value="InterPro"/>
</dbReference>
<dbReference type="InterPro" id="IPR020045">
    <property type="entry name" value="DNA_polI_H3TH"/>
</dbReference>
<evidence type="ECO:0000256" key="2">
    <source>
        <dbReference type="ARBA" id="ARBA00022801"/>
    </source>
</evidence>
<evidence type="ECO:0000256" key="4">
    <source>
        <dbReference type="SAM" id="MobiDB-lite"/>
    </source>
</evidence>
<evidence type="ECO:0000256" key="3">
    <source>
        <dbReference type="ARBA" id="ARBA00023125"/>
    </source>
</evidence>
<comment type="caution">
    <text evidence="6">The sequence shown here is derived from an EMBL/GenBank/DDBJ whole genome shotgun (WGS) entry which is preliminary data.</text>
</comment>
<dbReference type="InterPro" id="IPR002421">
    <property type="entry name" value="5-3_exonuclease"/>
</dbReference>
<dbReference type="SUPFAM" id="SSF47807">
    <property type="entry name" value="5' to 3' exonuclease, C-terminal subdomain"/>
    <property type="match status" value="1"/>
</dbReference>
<organism evidence="6 7">
    <name type="scientific">Aeromonas veronii</name>
    <dbReference type="NCBI Taxonomy" id="654"/>
    <lineage>
        <taxon>Bacteria</taxon>
        <taxon>Pseudomonadati</taxon>
        <taxon>Pseudomonadota</taxon>
        <taxon>Gammaproteobacteria</taxon>
        <taxon>Aeromonadales</taxon>
        <taxon>Aeromonadaceae</taxon>
        <taxon>Aeromonas</taxon>
    </lineage>
</organism>
<proteinExistence type="predicted"/>
<keyword evidence="3" id="KW-0238">DNA-binding</keyword>
<keyword evidence="2" id="KW-0378">Hydrolase</keyword>
<name>A0A2T4MZZ5_AERVE</name>
<dbReference type="GO" id="GO:0003677">
    <property type="term" value="F:DNA binding"/>
    <property type="evidence" value="ECO:0007669"/>
    <property type="project" value="UniProtKB-KW"/>
</dbReference>
<dbReference type="InterPro" id="IPR020046">
    <property type="entry name" value="5-3_exonucl_a-hlix_arch_N"/>
</dbReference>
<dbReference type="InterPro" id="IPR008918">
    <property type="entry name" value="HhH2"/>
</dbReference>
<feature type="domain" description="5'-3' exonuclease" evidence="5">
    <location>
        <begin position="2"/>
        <end position="258"/>
    </location>
</feature>
<dbReference type="SMART" id="SM00475">
    <property type="entry name" value="53EXOc"/>
    <property type="match status" value="1"/>
</dbReference>